<dbReference type="InterPro" id="IPR036365">
    <property type="entry name" value="PGBD-like_sf"/>
</dbReference>
<dbReference type="Pfam" id="PF01471">
    <property type="entry name" value="PG_binding_1"/>
    <property type="match status" value="1"/>
</dbReference>
<dbReference type="Gene3D" id="1.10.101.10">
    <property type="entry name" value="PGBD-like superfamily/PGBD"/>
    <property type="match status" value="1"/>
</dbReference>
<evidence type="ECO:0000313" key="5">
    <source>
        <dbReference type="Proteomes" id="UP000229112"/>
    </source>
</evidence>
<dbReference type="InterPro" id="IPR036366">
    <property type="entry name" value="PGBDSf"/>
</dbReference>
<dbReference type="EMBL" id="PFAY01000009">
    <property type="protein sequence ID" value="PIT93214.1"/>
    <property type="molecule type" value="Genomic_DNA"/>
</dbReference>
<keyword evidence="1" id="KW-0472">Membrane</keyword>
<feature type="domain" description="Peptidoglycan binding-like" evidence="2">
    <location>
        <begin position="56"/>
        <end position="104"/>
    </location>
</feature>
<dbReference type="SUPFAM" id="SSF81296">
    <property type="entry name" value="E set domains"/>
    <property type="match status" value="2"/>
</dbReference>
<feature type="domain" description="IPT/TIG" evidence="3">
    <location>
        <begin position="144"/>
        <end position="216"/>
    </location>
</feature>
<dbReference type="InterPro" id="IPR002909">
    <property type="entry name" value="IPT_dom"/>
</dbReference>
<dbReference type="Pfam" id="PF01833">
    <property type="entry name" value="TIG"/>
    <property type="match status" value="2"/>
</dbReference>
<comment type="caution">
    <text evidence="4">The sequence shown here is derived from an EMBL/GenBank/DDBJ whole genome shotgun (WGS) entry which is preliminary data.</text>
</comment>
<sequence>MKPYVIIISQVPIFRCLVYNKHMKYRYIFITTAIFFLSFSVSFASFQRNLTTGSTGQDVLELQKLLNQDIRTRLAESGPGSPGSETTYFGNITRSAVIKFQEIYKNEVLAPINLSLGTGFVGVLTRGKLNNLAVIDTTEAVNPPEIISVSPKILTPGSLVTIKGENFLSSRNIIGFAGEKIANISSSDNQTIFFVTPRDIAPGLQQLFVINSNGISEDIFVEVVNETVNNAPSISSISPNKGTFNTKVKITGENFNSDNTVHVSYTKLNLPSTDGKTIEFLINPEQFKIPGLDDLEIWMYIENSNGTSNPVVFTLTQ</sequence>
<reference evidence="5" key="1">
    <citation type="submission" date="2017-09" db="EMBL/GenBank/DDBJ databases">
        <title>Depth-based differentiation of microbial function through sediment-hosted aquifers and enrichment of novel symbionts in the deep terrestrial subsurface.</title>
        <authorList>
            <person name="Probst A.J."/>
            <person name="Ladd B."/>
            <person name="Jarett J.K."/>
            <person name="Geller-Mcgrath D.E."/>
            <person name="Sieber C.M.K."/>
            <person name="Emerson J.B."/>
            <person name="Anantharaman K."/>
            <person name="Thomas B.C."/>
            <person name="Malmstrom R."/>
            <person name="Stieglmeier M."/>
            <person name="Klingl A."/>
            <person name="Woyke T."/>
            <person name="Ryan C.M."/>
            <person name="Banfield J.F."/>
        </authorList>
    </citation>
    <scope>NUCLEOTIDE SEQUENCE [LARGE SCALE GENOMIC DNA]</scope>
</reference>
<keyword evidence="1" id="KW-0812">Transmembrane</keyword>
<keyword evidence="1" id="KW-1133">Transmembrane helix</keyword>
<evidence type="ECO:0000259" key="3">
    <source>
        <dbReference type="Pfam" id="PF01833"/>
    </source>
</evidence>
<dbReference type="InterPro" id="IPR013783">
    <property type="entry name" value="Ig-like_fold"/>
</dbReference>
<gene>
    <name evidence="4" type="ORF">COU06_01190</name>
</gene>
<evidence type="ECO:0000256" key="1">
    <source>
        <dbReference type="SAM" id="Phobius"/>
    </source>
</evidence>
<organism evidence="4 5">
    <name type="scientific">Candidatus Harrisonbacteria bacterium CG10_big_fil_rev_8_21_14_0_10_38_8</name>
    <dbReference type="NCBI Taxonomy" id="1974582"/>
    <lineage>
        <taxon>Bacteria</taxon>
        <taxon>Candidatus Harrisoniibacteriota</taxon>
    </lineage>
</organism>
<dbReference type="InterPro" id="IPR014756">
    <property type="entry name" value="Ig_E-set"/>
</dbReference>
<feature type="domain" description="IPT/TIG" evidence="3">
    <location>
        <begin position="232"/>
        <end position="314"/>
    </location>
</feature>
<evidence type="ECO:0000259" key="2">
    <source>
        <dbReference type="Pfam" id="PF01471"/>
    </source>
</evidence>
<accession>A0A2M6WKD3</accession>
<evidence type="ECO:0008006" key="6">
    <source>
        <dbReference type="Google" id="ProtNLM"/>
    </source>
</evidence>
<protein>
    <recommendedName>
        <fullName evidence="6">IPT/TIG domain-containing protein</fullName>
    </recommendedName>
</protein>
<name>A0A2M6WKD3_9BACT</name>
<dbReference type="SUPFAM" id="SSF47090">
    <property type="entry name" value="PGBD-like"/>
    <property type="match status" value="1"/>
</dbReference>
<evidence type="ECO:0000313" key="4">
    <source>
        <dbReference type="EMBL" id="PIT93214.1"/>
    </source>
</evidence>
<proteinExistence type="predicted"/>
<dbReference type="AlphaFoldDB" id="A0A2M6WKD3"/>
<feature type="transmembrane region" description="Helical" evidence="1">
    <location>
        <begin position="27"/>
        <end position="46"/>
    </location>
</feature>
<dbReference type="CDD" id="cd00102">
    <property type="entry name" value="IPT"/>
    <property type="match status" value="1"/>
</dbReference>
<dbReference type="Proteomes" id="UP000229112">
    <property type="component" value="Unassembled WGS sequence"/>
</dbReference>
<dbReference type="InterPro" id="IPR002477">
    <property type="entry name" value="Peptidoglycan-bd-like"/>
</dbReference>
<dbReference type="Gene3D" id="2.60.40.10">
    <property type="entry name" value="Immunoglobulins"/>
    <property type="match status" value="2"/>
</dbReference>